<dbReference type="STRING" id="1842532.A7E78_00040"/>
<dbReference type="OrthoDB" id="3596at2"/>
<reference evidence="2 3" key="1">
    <citation type="journal article" date="2017" name="Genome Announc.">
        <title>Complete Genome Sequences of Two Acetylene-Fermenting Pelobacter acetylenicus Strains.</title>
        <authorList>
            <person name="Sutton J.M."/>
            <person name="Baesman S.M."/>
            <person name="Fierst J.L."/>
            <person name="Poret-Peterson A.T."/>
            <person name="Oremland R.S."/>
            <person name="Dunlap D.S."/>
            <person name="Akob D.M."/>
        </authorList>
    </citation>
    <scope>NUCLEOTIDE SEQUENCE [LARGE SCALE GENOMIC DNA]</scope>
    <source>
        <strain evidence="2 3">SFB93</strain>
    </source>
</reference>
<dbReference type="SUPFAM" id="SSF159713">
    <property type="entry name" value="Dhaf3308-like"/>
    <property type="match status" value="1"/>
</dbReference>
<protein>
    <recommendedName>
        <fullName evidence="1">Putative heavy-metal chelation domain-containing protein</fullName>
    </recommendedName>
</protein>
<evidence type="ECO:0000259" key="1">
    <source>
        <dbReference type="Pfam" id="PF04016"/>
    </source>
</evidence>
<sequence>MDVLQQAQQQLAVLCAEAHINPALPVMVRCLTPDQAIGVEASEEFVIKKGQEKVIEAEFDGAAGQAFTDHPGNWQGSLDELLQLDLTSTSQRAIFTAGLNAVMRRLGRAVGTIHCKGEEPTQCGEKLTLELNDRFGVRRYGLIGLQPAIMQGMTNSFGTSLVRVVDLNADNIGQKKSGVRVWDGQKDLDKLIEWCEVGVATGSTIVNGSINDLRERFAKAGKPLVFFGNTISGVAALQKLERVCPFGH</sequence>
<evidence type="ECO:0000313" key="2">
    <source>
        <dbReference type="EMBL" id="APG26397.1"/>
    </source>
</evidence>
<dbReference type="KEGG" id="pef:A7E78_00040"/>
<dbReference type="Gene3D" id="3.40.50.11590">
    <property type="match status" value="1"/>
</dbReference>
<proteinExistence type="predicted"/>
<organism evidence="2 3">
    <name type="scientific">Syntrophotalea acetylenivorans</name>
    <dbReference type="NCBI Taxonomy" id="1842532"/>
    <lineage>
        <taxon>Bacteria</taxon>
        <taxon>Pseudomonadati</taxon>
        <taxon>Thermodesulfobacteriota</taxon>
        <taxon>Desulfuromonadia</taxon>
        <taxon>Desulfuromonadales</taxon>
        <taxon>Syntrophotaleaceae</taxon>
        <taxon>Syntrophotalea</taxon>
    </lineage>
</organism>
<accession>A0A1L3GKB8</accession>
<dbReference type="Proteomes" id="UP000182517">
    <property type="component" value="Chromosome"/>
</dbReference>
<name>A0A1L3GKB8_9BACT</name>
<gene>
    <name evidence="2" type="ORF">A7E78_00040</name>
</gene>
<keyword evidence="3" id="KW-1185">Reference proteome</keyword>
<feature type="domain" description="Putative heavy-metal chelation" evidence="1">
    <location>
        <begin position="158"/>
        <end position="231"/>
    </location>
</feature>
<dbReference type="InterPro" id="IPR007161">
    <property type="entry name" value="DUF364"/>
</dbReference>
<dbReference type="EMBL" id="CP015519">
    <property type="protein sequence ID" value="APG26397.1"/>
    <property type="molecule type" value="Genomic_DNA"/>
</dbReference>
<dbReference type="AlphaFoldDB" id="A0A1L3GKB8"/>
<evidence type="ECO:0000313" key="3">
    <source>
        <dbReference type="Proteomes" id="UP000182517"/>
    </source>
</evidence>
<dbReference type="RefSeq" id="WP_072282357.1">
    <property type="nucleotide sequence ID" value="NZ_CP015519.1"/>
</dbReference>
<dbReference type="Pfam" id="PF04016">
    <property type="entry name" value="DUF364"/>
    <property type="match status" value="1"/>
</dbReference>